<evidence type="ECO:0000313" key="2">
    <source>
        <dbReference type="Proteomes" id="UP000515307"/>
    </source>
</evidence>
<protein>
    <recommendedName>
        <fullName evidence="3">Minor tail protein</fullName>
    </recommendedName>
</protein>
<name>A0A7G7BF87_9ACTN</name>
<organism evidence="1 2">
    <name type="scientific">Streptomyces finlayi</name>
    <dbReference type="NCBI Taxonomy" id="67296"/>
    <lineage>
        <taxon>Bacteria</taxon>
        <taxon>Bacillati</taxon>
        <taxon>Actinomycetota</taxon>
        <taxon>Actinomycetes</taxon>
        <taxon>Kitasatosporales</taxon>
        <taxon>Streptomycetaceae</taxon>
        <taxon>Streptomyces</taxon>
    </lineage>
</organism>
<proteinExistence type="predicted"/>
<dbReference type="AlphaFoldDB" id="A0A7G7BF87"/>
<dbReference type="EMBL" id="CP045702">
    <property type="protein sequence ID" value="QNE74002.1"/>
    <property type="molecule type" value="Genomic_DNA"/>
</dbReference>
<sequence length="353" mass="37464">MPEFEVLQVETKTGNVVNALPVTGINYTETLNSAGSCTVGVPMDVADPETLEPGRSGLVVVRDDVPVWGGPVWTASADLATGVLTLNAAGWHSYYAARYLNMGGGYKGSKDQAQLLREWYAYANNNGGIGTDTSGLVNTGRVRSRTWAFSEAKNIGEAINELADEDGGFDFRYECFWSSTAHARVRHRVVKSERLSASFPTLTHGVDADVTAVAYDGSRLATRAYAFGADLGTGVKPYASLLNAMPADLPVMHQVVTYADLRSTAELIPKAGALGAVGRQVIAIPSVGLYPGVYSPETYPLGAYGTVNVDSGYVQLLEEFVISERQIAVDVNGTETASLSLASKEVFVSGDSG</sequence>
<keyword evidence="2" id="KW-1185">Reference proteome</keyword>
<dbReference type="Proteomes" id="UP000515307">
    <property type="component" value="Chromosome"/>
</dbReference>
<reference evidence="2" key="1">
    <citation type="submission" date="2019-10" db="EMBL/GenBank/DDBJ databases">
        <title>Antimicrobial potential of Antarctic Bacteria.</title>
        <authorList>
            <person name="Benaud N."/>
            <person name="Edwards R.J."/>
            <person name="Ferrari B.C."/>
        </authorList>
    </citation>
    <scope>NUCLEOTIDE SEQUENCE [LARGE SCALE GENOMIC DNA]</scope>
    <source>
        <strain evidence="2">NBSH44</strain>
    </source>
</reference>
<evidence type="ECO:0000313" key="1">
    <source>
        <dbReference type="EMBL" id="QNE74002.1"/>
    </source>
</evidence>
<gene>
    <name evidence="1" type="ORF">F0344_04755</name>
</gene>
<dbReference type="RefSeq" id="WP_185297568.1">
    <property type="nucleotide sequence ID" value="NZ_CP045702.1"/>
</dbReference>
<evidence type="ECO:0008006" key="3">
    <source>
        <dbReference type="Google" id="ProtNLM"/>
    </source>
</evidence>
<accession>A0A7G7BF87</accession>
<dbReference type="KEGG" id="sfiy:F0344_04755"/>